<sequence>MVHISFEVPVRHIDFASMEPREEPISSRIPMVSIAAMGGEAQIWTTYERLALEVCLRQLKDHGYFVPDFSYFRIQQLRTRESNVILTTEKLCRLTRQDRDLIDGESTIAAVSFRAILNQVLDYLGLTYMGGEPFFTRDFNFQAKLSLHRTSQLNTPLFDICSSICGRYWEAEESALVRALIYFDQVLGWTIGDLNYLRYLRLRAFQ</sequence>
<protein>
    <submittedName>
        <fullName evidence="1">Uncharacterized protein</fullName>
    </submittedName>
</protein>
<keyword evidence="2" id="KW-1185">Reference proteome</keyword>
<proteinExistence type="predicted"/>
<accession>A0A8T0PH81</accession>
<evidence type="ECO:0000313" key="1">
    <source>
        <dbReference type="EMBL" id="KAG2560455.1"/>
    </source>
</evidence>
<evidence type="ECO:0000313" key="2">
    <source>
        <dbReference type="Proteomes" id="UP000823388"/>
    </source>
</evidence>
<gene>
    <name evidence="1" type="ORF">PVAP13_8KG062600</name>
</gene>
<dbReference type="Proteomes" id="UP000823388">
    <property type="component" value="Chromosome 8K"/>
</dbReference>
<name>A0A8T0PH81_PANVG</name>
<organism evidence="1 2">
    <name type="scientific">Panicum virgatum</name>
    <name type="common">Blackwell switchgrass</name>
    <dbReference type="NCBI Taxonomy" id="38727"/>
    <lineage>
        <taxon>Eukaryota</taxon>
        <taxon>Viridiplantae</taxon>
        <taxon>Streptophyta</taxon>
        <taxon>Embryophyta</taxon>
        <taxon>Tracheophyta</taxon>
        <taxon>Spermatophyta</taxon>
        <taxon>Magnoliopsida</taxon>
        <taxon>Liliopsida</taxon>
        <taxon>Poales</taxon>
        <taxon>Poaceae</taxon>
        <taxon>PACMAD clade</taxon>
        <taxon>Panicoideae</taxon>
        <taxon>Panicodae</taxon>
        <taxon>Paniceae</taxon>
        <taxon>Panicinae</taxon>
        <taxon>Panicum</taxon>
        <taxon>Panicum sect. Hiantes</taxon>
    </lineage>
</organism>
<reference evidence="1" key="1">
    <citation type="submission" date="2020-05" db="EMBL/GenBank/DDBJ databases">
        <title>WGS assembly of Panicum virgatum.</title>
        <authorList>
            <person name="Lovell J.T."/>
            <person name="Jenkins J."/>
            <person name="Shu S."/>
            <person name="Juenger T.E."/>
            <person name="Schmutz J."/>
        </authorList>
    </citation>
    <scope>NUCLEOTIDE SEQUENCE</scope>
    <source>
        <strain evidence="1">AP13</strain>
    </source>
</reference>
<dbReference type="EMBL" id="CM029051">
    <property type="protein sequence ID" value="KAG2560455.1"/>
    <property type="molecule type" value="Genomic_DNA"/>
</dbReference>
<comment type="caution">
    <text evidence="1">The sequence shown here is derived from an EMBL/GenBank/DDBJ whole genome shotgun (WGS) entry which is preliminary data.</text>
</comment>
<dbReference type="AlphaFoldDB" id="A0A8T0PH81"/>